<dbReference type="EMBL" id="CP002546">
    <property type="protein sequence ID" value="ADY59133.1"/>
    <property type="molecule type" value="Genomic_DNA"/>
</dbReference>
<reference evidence="2" key="1">
    <citation type="submission" date="2011-02" db="EMBL/GenBank/DDBJ databases">
        <title>The complete genome of Planctomyces brasiliensis DSM 5305.</title>
        <authorList>
            <person name="Lucas S."/>
            <person name="Copeland A."/>
            <person name="Lapidus A."/>
            <person name="Bruce D."/>
            <person name="Goodwin L."/>
            <person name="Pitluck S."/>
            <person name="Kyrpides N."/>
            <person name="Mavromatis K."/>
            <person name="Pagani I."/>
            <person name="Ivanova N."/>
            <person name="Ovchinnikova G."/>
            <person name="Lu M."/>
            <person name="Detter J.C."/>
            <person name="Han C."/>
            <person name="Land M."/>
            <person name="Hauser L."/>
            <person name="Markowitz V."/>
            <person name="Cheng J.-F."/>
            <person name="Hugenholtz P."/>
            <person name="Woyke T."/>
            <person name="Wu D."/>
            <person name="Tindall B."/>
            <person name="Pomrenke H.G."/>
            <person name="Brambilla E."/>
            <person name="Klenk H.-P."/>
            <person name="Eisen J.A."/>
        </authorList>
    </citation>
    <scope>NUCLEOTIDE SEQUENCE [LARGE SCALE GENOMIC DNA]</scope>
    <source>
        <strain evidence="2">ATCC 49424 / DSM 5305 / JCM 21570 / NBRC 103401 / IFAM 1448</strain>
    </source>
</reference>
<proteinExistence type="predicted"/>
<evidence type="ECO:0000313" key="1">
    <source>
        <dbReference type="EMBL" id="ADY59133.1"/>
    </source>
</evidence>
<keyword evidence="2" id="KW-1185">Reference proteome</keyword>
<sequence>MFPFWCDELLEGFLNAMPLAAAMLTALLATLRPSC</sequence>
<evidence type="ECO:0000313" key="2">
    <source>
        <dbReference type="Proteomes" id="UP000006860"/>
    </source>
</evidence>
<organism evidence="1 2">
    <name type="scientific">Rubinisphaera brasiliensis (strain ATCC 49424 / DSM 5305 / JCM 21570 / IAM 15109 / NBRC 103401 / IFAM 1448)</name>
    <name type="common">Planctomyces brasiliensis</name>
    <dbReference type="NCBI Taxonomy" id="756272"/>
    <lineage>
        <taxon>Bacteria</taxon>
        <taxon>Pseudomonadati</taxon>
        <taxon>Planctomycetota</taxon>
        <taxon>Planctomycetia</taxon>
        <taxon>Planctomycetales</taxon>
        <taxon>Planctomycetaceae</taxon>
        <taxon>Rubinisphaera</taxon>
    </lineage>
</organism>
<dbReference type="AlphaFoldDB" id="F0SRL0"/>
<dbReference type="HOGENOM" id="CLU_3367051_0_0_0"/>
<gene>
    <name evidence="1" type="ordered locus">Plabr_1522</name>
</gene>
<dbReference type="Proteomes" id="UP000006860">
    <property type="component" value="Chromosome"/>
</dbReference>
<accession>F0SRL0</accession>
<protein>
    <submittedName>
        <fullName evidence="1">Uncharacterized protein</fullName>
    </submittedName>
</protein>
<dbReference type="KEGG" id="pbs:Plabr_1522"/>
<name>F0SRL0_RUBBR</name>
<dbReference type="STRING" id="756272.Plabr_1522"/>